<protein>
    <submittedName>
        <fullName evidence="8">Undecaprenyl-phosphate galactosephosphotransferase</fullName>
        <ecNumber evidence="8">2.7.8.6</ecNumber>
    </submittedName>
</protein>
<evidence type="ECO:0000256" key="5">
    <source>
        <dbReference type="ARBA" id="ARBA00022989"/>
    </source>
</evidence>
<gene>
    <name evidence="8" type="ORF">MNB_SV-13-2133</name>
</gene>
<dbReference type="Pfam" id="PF02397">
    <property type="entry name" value="Bac_transf"/>
    <property type="match status" value="1"/>
</dbReference>
<feature type="domain" description="Bacterial sugar transferase" evidence="7">
    <location>
        <begin position="9"/>
        <end position="138"/>
    </location>
</feature>
<dbReference type="GO" id="GO:0047360">
    <property type="term" value="F:undecaprenyl-phosphate galactose phosphotransferase activity"/>
    <property type="evidence" value="ECO:0007669"/>
    <property type="project" value="UniProtKB-EC"/>
</dbReference>
<dbReference type="PANTHER" id="PTHR30576">
    <property type="entry name" value="COLANIC BIOSYNTHESIS UDP-GLUCOSE LIPID CARRIER TRANSFERASE"/>
    <property type="match status" value="1"/>
</dbReference>
<evidence type="ECO:0000256" key="2">
    <source>
        <dbReference type="ARBA" id="ARBA00022475"/>
    </source>
</evidence>
<proteinExistence type="predicted"/>
<keyword evidence="6" id="KW-0472">Membrane</keyword>
<evidence type="ECO:0000256" key="6">
    <source>
        <dbReference type="ARBA" id="ARBA00023136"/>
    </source>
</evidence>
<keyword evidence="2" id="KW-1003">Cell membrane</keyword>
<evidence type="ECO:0000259" key="7">
    <source>
        <dbReference type="Pfam" id="PF02397"/>
    </source>
</evidence>
<sequence>MYSDAQERLEKLLLENPLMREEWEKSFKLKNDPRVTKIGAFLRKTSLDELPQIFNVLMGQMNFVGPRPILQEELDTYYQDNASYYLMVKPGITGLWQVSGRSDTDYDFRVKTDKWYVLNWSLWLDIVILIKTIKVVLKRDGAY</sequence>
<dbReference type="EC" id="2.7.8.6" evidence="8"/>
<keyword evidence="4" id="KW-0812">Transmembrane</keyword>
<keyword evidence="3 8" id="KW-0808">Transferase</keyword>
<dbReference type="AlphaFoldDB" id="A0A1W1C6M2"/>
<dbReference type="PANTHER" id="PTHR30576:SF4">
    <property type="entry name" value="UNDECAPRENYL-PHOSPHATE GALACTOSE PHOSPHOTRANSFERASE"/>
    <property type="match status" value="1"/>
</dbReference>
<name>A0A1W1C6M2_9ZZZZ</name>
<dbReference type="InterPro" id="IPR003362">
    <property type="entry name" value="Bact_transf"/>
</dbReference>
<evidence type="ECO:0000256" key="3">
    <source>
        <dbReference type="ARBA" id="ARBA00022679"/>
    </source>
</evidence>
<dbReference type="EMBL" id="FPHM01000069">
    <property type="protein sequence ID" value="SFV61331.1"/>
    <property type="molecule type" value="Genomic_DNA"/>
</dbReference>
<evidence type="ECO:0000256" key="1">
    <source>
        <dbReference type="ARBA" id="ARBA00004236"/>
    </source>
</evidence>
<keyword evidence="5" id="KW-1133">Transmembrane helix</keyword>
<dbReference type="GO" id="GO:0005886">
    <property type="term" value="C:plasma membrane"/>
    <property type="evidence" value="ECO:0007669"/>
    <property type="project" value="UniProtKB-SubCell"/>
</dbReference>
<accession>A0A1W1C6M2</accession>
<comment type="subcellular location">
    <subcellularLocation>
        <location evidence="1">Cell membrane</location>
    </subcellularLocation>
</comment>
<evidence type="ECO:0000313" key="8">
    <source>
        <dbReference type="EMBL" id="SFV61331.1"/>
    </source>
</evidence>
<organism evidence="8">
    <name type="scientific">hydrothermal vent metagenome</name>
    <dbReference type="NCBI Taxonomy" id="652676"/>
    <lineage>
        <taxon>unclassified sequences</taxon>
        <taxon>metagenomes</taxon>
        <taxon>ecological metagenomes</taxon>
    </lineage>
</organism>
<evidence type="ECO:0000256" key="4">
    <source>
        <dbReference type="ARBA" id="ARBA00022692"/>
    </source>
</evidence>
<reference evidence="8" key="1">
    <citation type="submission" date="2016-10" db="EMBL/GenBank/DDBJ databases">
        <authorList>
            <person name="de Groot N.N."/>
        </authorList>
    </citation>
    <scope>NUCLEOTIDE SEQUENCE</scope>
</reference>